<proteinExistence type="predicted"/>
<organism evidence="1 2">
    <name type="scientific">Rhodoblastus sphagnicola</name>
    <dbReference type="NCBI Taxonomy" id="333368"/>
    <lineage>
        <taxon>Bacteria</taxon>
        <taxon>Pseudomonadati</taxon>
        <taxon>Pseudomonadota</taxon>
        <taxon>Alphaproteobacteria</taxon>
        <taxon>Hyphomicrobiales</taxon>
        <taxon>Rhodoblastaceae</taxon>
        <taxon>Rhodoblastus</taxon>
    </lineage>
</organism>
<sequence length="207" mass="22811">MTEQQKTPICPHCGSHDIVFDAAARWSDEKQEWELSSTHDNTTCDDCGSEFDAPDWIKRGQDPSIYVFDASGHGYLEAGWWVRAADAPGGLIGPLIAEENAEVEQTRLMDRRNRLFNCCTNCLPPDWSQFSFITIGGCKDDPDDPGHTLGLCSDEEAEFWTVYARHKEPDSGEAITDCKTKAEAEAVAAELSKLSALPIGWPSAVEA</sequence>
<accession>A0A2S6N0V9</accession>
<reference evidence="1 2" key="1">
    <citation type="journal article" date="2018" name="Arch. Microbiol.">
        <title>New insights into the metabolic potential of the phototrophic purple bacterium Rhodopila globiformis DSM 161(T) from its draft genome sequence and evidence for a vanadium-dependent nitrogenase.</title>
        <authorList>
            <person name="Imhoff J.F."/>
            <person name="Rahn T."/>
            <person name="Kunzel S."/>
            <person name="Neulinger S.C."/>
        </authorList>
    </citation>
    <scope>NUCLEOTIDE SEQUENCE [LARGE SCALE GENOMIC DNA]</scope>
    <source>
        <strain evidence="1 2">DSM 16996</strain>
    </source>
</reference>
<dbReference type="Proteomes" id="UP000239089">
    <property type="component" value="Unassembled WGS sequence"/>
</dbReference>
<gene>
    <name evidence="1" type="ORF">CCR94_18185</name>
</gene>
<dbReference type="OrthoDB" id="8242073at2"/>
<comment type="caution">
    <text evidence="1">The sequence shown here is derived from an EMBL/GenBank/DDBJ whole genome shotgun (WGS) entry which is preliminary data.</text>
</comment>
<dbReference type="RefSeq" id="WP_104509261.1">
    <property type="nucleotide sequence ID" value="NZ_JACIGC010000031.1"/>
</dbReference>
<evidence type="ECO:0000313" key="1">
    <source>
        <dbReference type="EMBL" id="PPQ28228.1"/>
    </source>
</evidence>
<name>A0A2S6N0V9_9HYPH</name>
<dbReference type="EMBL" id="NHSJ01000112">
    <property type="protein sequence ID" value="PPQ28228.1"/>
    <property type="molecule type" value="Genomic_DNA"/>
</dbReference>
<evidence type="ECO:0000313" key="2">
    <source>
        <dbReference type="Proteomes" id="UP000239089"/>
    </source>
</evidence>
<keyword evidence="2" id="KW-1185">Reference proteome</keyword>
<dbReference type="AlphaFoldDB" id="A0A2S6N0V9"/>
<protein>
    <submittedName>
        <fullName evidence="1">Uncharacterized protein</fullName>
    </submittedName>
</protein>